<dbReference type="Pfam" id="PF00239">
    <property type="entry name" value="Resolvase"/>
    <property type="match status" value="1"/>
</dbReference>
<dbReference type="Proteomes" id="UP001387293">
    <property type="component" value="Unassembled WGS sequence"/>
</dbReference>
<proteinExistence type="predicted"/>
<organism evidence="7 8">
    <name type="scientific">Mesorhizobium salmacidum</name>
    <dbReference type="NCBI Taxonomy" id="3015171"/>
    <lineage>
        <taxon>Bacteria</taxon>
        <taxon>Pseudomonadati</taxon>
        <taxon>Pseudomonadota</taxon>
        <taxon>Alphaproteobacteria</taxon>
        <taxon>Hyphomicrobiales</taxon>
        <taxon>Phyllobacteriaceae</taxon>
        <taxon>Mesorhizobium</taxon>
    </lineage>
</organism>
<dbReference type="PANTHER" id="PTHR30461:SF2">
    <property type="entry name" value="SERINE RECOMBINASE PINE-RELATED"/>
    <property type="match status" value="1"/>
</dbReference>
<gene>
    <name evidence="7" type="ORF">O7A60_11235</name>
</gene>
<comment type="caution">
    <text evidence="7">The sequence shown here is derived from an EMBL/GenBank/DDBJ whole genome shotgun (WGS) entry which is preliminary data.</text>
</comment>
<protein>
    <submittedName>
        <fullName evidence="7">Recombinase family protein</fullName>
    </submittedName>
</protein>
<dbReference type="PANTHER" id="PTHR30461">
    <property type="entry name" value="DNA-INVERTASE FROM LAMBDOID PROPHAGE"/>
    <property type="match status" value="1"/>
</dbReference>
<evidence type="ECO:0000313" key="8">
    <source>
        <dbReference type="Proteomes" id="UP001387293"/>
    </source>
</evidence>
<dbReference type="InterPro" id="IPR006119">
    <property type="entry name" value="Resolv_N"/>
</dbReference>
<evidence type="ECO:0000256" key="4">
    <source>
        <dbReference type="PROSITE-ProRule" id="PRU10137"/>
    </source>
</evidence>
<dbReference type="InterPro" id="IPR050639">
    <property type="entry name" value="SSR_resolvase"/>
</dbReference>
<accession>A0ABU8KWL6</accession>
<evidence type="ECO:0000256" key="2">
    <source>
        <dbReference type="ARBA" id="ARBA00023125"/>
    </source>
</evidence>
<feature type="domain" description="Resolvase/invertase-type recombinase catalytic" evidence="6">
    <location>
        <begin position="3"/>
        <end position="144"/>
    </location>
</feature>
<dbReference type="SMART" id="SM00857">
    <property type="entry name" value="Resolvase"/>
    <property type="match status" value="1"/>
</dbReference>
<keyword evidence="1" id="KW-0229">DNA integration</keyword>
<dbReference type="Gene3D" id="3.40.50.1390">
    <property type="entry name" value="Resolvase, N-terminal catalytic domain"/>
    <property type="match status" value="1"/>
</dbReference>
<evidence type="ECO:0000259" key="6">
    <source>
        <dbReference type="PROSITE" id="PS51736"/>
    </source>
</evidence>
<dbReference type="PROSITE" id="PS51736">
    <property type="entry name" value="RECOMBINASES_3"/>
    <property type="match status" value="1"/>
</dbReference>
<evidence type="ECO:0000256" key="5">
    <source>
        <dbReference type="SAM" id="MobiDB-lite"/>
    </source>
</evidence>
<keyword evidence="3" id="KW-0233">DNA recombination</keyword>
<feature type="active site" description="O-(5'-phospho-DNA)-serine intermediate" evidence="4">
    <location>
        <position position="11"/>
    </location>
</feature>
<dbReference type="PROSITE" id="PS00397">
    <property type="entry name" value="RECOMBINASES_1"/>
    <property type="match status" value="1"/>
</dbReference>
<keyword evidence="2" id="KW-0238">DNA-binding</keyword>
<evidence type="ECO:0000313" key="7">
    <source>
        <dbReference type="EMBL" id="MEI9409338.1"/>
    </source>
</evidence>
<sequence>MQPIISYLRVSTSGQGKSGLGLEAQRQAIAHFSEAEGFDINAEFVEVETGKGADALSRRPQLAKALASAKKTGCSIVVAKLDRLSRDVAFISGLMARRVPFIVAELGPNVDPFVLHLFAAVAEHERAVISKRTRAALTAAKERGVKLGGPKLVEAQRRSMEVRMAQADAFAANILPIIRDIQASGVQSLRQIAVALNARGIASARGGTWTAVQVKDIKNREDRLKADTRSPGADEPQTATDGDAGSRTPLGSRW</sequence>
<evidence type="ECO:0000256" key="3">
    <source>
        <dbReference type="ARBA" id="ARBA00023172"/>
    </source>
</evidence>
<dbReference type="EMBL" id="JAPYKS010000007">
    <property type="protein sequence ID" value="MEI9409338.1"/>
    <property type="molecule type" value="Genomic_DNA"/>
</dbReference>
<evidence type="ECO:0000256" key="1">
    <source>
        <dbReference type="ARBA" id="ARBA00022908"/>
    </source>
</evidence>
<dbReference type="InterPro" id="IPR036162">
    <property type="entry name" value="Resolvase-like_N_sf"/>
</dbReference>
<dbReference type="CDD" id="cd00338">
    <property type="entry name" value="Ser_Recombinase"/>
    <property type="match status" value="1"/>
</dbReference>
<dbReference type="SUPFAM" id="SSF53041">
    <property type="entry name" value="Resolvase-like"/>
    <property type="match status" value="1"/>
</dbReference>
<dbReference type="InterPro" id="IPR006118">
    <property type="entry name" value="Recombinase_CS"/>
</dbReference>
<keyword evidence="8" id="KW-1185">Reference proteome</keyword>
<name>A0ABU8KWL6_9HYPH</name>
<dbReference type="RefSeq" id="WP_337106301.1">
    <property type="nucleotide sequence ID" value="NZ_JAPYKS010000007.1"/>
</dbReference>
<reference evidence="7 8" key="1">
    <citation type="submission" date="2022-12" db="EMBL/GenBank/DDBJ databases">
        <authorList>
            <person name="Muema E."/>
        </authorList>
    </citation>
    <scope>NUCLEOTIDE SEQUENCE [LARGE SCALE GENOMIC DNA]</scope>
    <source>
        <strain evidence="8">1326</strain>
    </source>
</reference>
<feature type="region of interest" description="Disordered" evidence="5">
    <location>
        <begin position="220"/>
        <end position="254"/>
    </location>
</feature>